<dbReference type="PANTHER" id="PTHR12517:SF0">
    <property type="entry name" value="INTERMEMBRANE LIPID TRANSFER PROTEIN VPS13B"/>
    <property type="match status" value="1"/>
</dbReference>
<dbReference type="OrthoDB" id="445152at2759"/>
<organism evidence="3 4">
    <name type="scientific">Mytilus coruscus</name>
    <name type="common">Sea mussel</name>
    <dbReference type="NCBI Taxonomy" id="42192"/>
    <lineage>
        <taxon>Eukaryota</taxon>
        <taxon>Metazoa</taxon>
        <taxon>Spiralia</taxon>
        <taxon>Lophotrochozoa</taxon>
        <taxon>Mollusca</taxon>
        <taxon>Bivalvia</taxon>
        <taxon>Autobranchia</taxon>
        <taxon>Pteriomorphia</taxon>
        <taxon>Mytilida</taxon>
        <taxon>Mytiloidea</taxon>
        <taxon>Mytilidae</taxon>
        <taxon>Mytilinae</taxon>
        <taxon>Mytilus</taxon>
    </lineage>
</organism>
<feature type="domain" description="Vacuolar protein sorting-associated protein 13 VPS13 adaptor binding" evidence="2">
    <location>
        <begin position="2072"/>
        <end position="2146"/>
    </location>
</feature>
<gene>
    <name evidence="3" type="ORF">MCOR_9830</name>
</gene>
<evidence type="ECO:0000313" key="4">
    <source>
        <dbReference type="Proteomes" id="UP000507470"/>
    </source>
</evidence>
<dbReference type="InterPro" id="IPR039782">
    <property type="entry name" value="VPS13B"/>
</dbReference>
<feature type="region of interest" description="Disordered" evidence="1">
    <location>
        <begin position="834"/>
        <end position="882"/>
    </location>
</feature>
<name>A0A6J8ANU9_MYTCO</name>
<dbReference type="PANTHER" id="PTHR12517">
    <property type="entry name" value="VACUOLAR PROTEIN SORTING-ASSOCIATED PROTEIN 13B"/>
    <property type="match status" value="1"/>
</dbReference>
<evidence type="ECO:0000259" key="2">
    <source>
        <dbReference type="Pfam" id="PF25036"/>
    </source>
</evidence>
<evidence type="ECO:0000256" key="1">
    <source>
        <dbReference type="SAM" id="MobiDB-lite"/>
    </source>
</evidence>
<feature type="compositionally biased region" description="Polar residues" evidence="1">
    <location>
        <begin position="857"/>
        <end position="879"/>
    </location>
</feature>
<keyword evidence="4" id="KW-1185">Reference proteome</keyword>
<sequence length="2203" mass="247452">MVGHNISIMFKLTEKLREKVHYGPQKIAFRPFILLEGEGIAVDILVKGLTFFDAQVGITHLKMLCQGQCICGIKDDTDTKSSVMVQGGDSLQDKTEANYYSNSLFDKSSPANQNEPLQLALDSETHGEIYTEQYSQVKFGAFFFDYLYVMADTEEKSQGKGTSVSSVSDITETLFMKENSLIRFIVGPCQINASSSSVHRFRKLLACAYNYNYEPYYKGKPENVNESRPHPTEEQIKILEEFIPTKTFHISLLQPVLSVYYTEHPSCDIAKKSYKTVHHQKGSKTTEHETVDILPCVHLTSARLEYQVTSSMYPRKLVQLISKMAAPSSNLLHHCHAHTQIKLFDFSAGLVTKDTKGDKSHVVTVIPPCSGALYTRKLQLTMYWTNSHIPKVEKMYELPEISINLNKANLLLILEICTSWTQNSPRPTDINTNSLMEDVFTTDDDQAVLPLLEVNVNGFEMKQCITSLVTAYTGTLSSVQVILYDIQAGSIIPVVCCPANTNKLTSTEYFQNPSPLTEDKNDFLTFTIQLPHEKTVSDVPSLLLLNTEGVICAIDPSLSDWFEYRPKKKETSTEHKKEPVQVDQAIAQAAFPLQHMSQASSTGSVALDTTSFTKTKTHSRNRSTSQKPTNKKTDTKVKDQWGERLAAMFPLLRMLQVHIEVKSCAIFIHQSPLHLTEPSVDISQNLMSAVTSNTLPPTLVVCLPQIHITSSGMKSTSCIQEIPVNSMEGSLVGEKLPWRMVLNHFCVHTILSKQTVVPIIKPTTVSCTIGVTTKYNPPTSDNISSLGLCLHTDMHAVVMAISKPQVVLCSSLLNQLTGLFGMVMSLIKSLHKSEQTQTPTVDKPDLSEIALPEPTPLGQSRDYTGMTETETSDVTSREPTPNLDLEKSAEKVKLSLWLQWTLPKLELRFYSEAITKESSRVTLTLDDLTLSLDVEQVYTKAKVKCGSCNAHIYHKSNTSNQWDEGPYLGILMTCQKEIPHDIHIISNKLFSTDQHTLSNFPSREATTRDVTHSFLNFTFTRALCKNVAKKMRKLNDDLADMGSIGDGADSHDLYFHKYICEVCLTIEPFDLIFQAPAVNTIMDCFNLSQGKSSKSKGKKTEYVLKSNTPKQSLPILTAGNLPLIYINMSSVRLFMPKVQNSYQKEAESSHSGPDLLDQNILMACFQSLSVVPQADNPLPRHPTDKELYHRALHANLTHQPGSAIENRQYQIDVKGISMCTGSWEDFMDRVKHDGRLVNQAAVQIPALEWNTADKHFRKPKEDIELLPLVTGVDVKIVAAPAIVYQPPGVSDCSGSKILVCGYALEMNFTNDLDIYVSTNQVKLMSEITIQTMGKLRETREVDLIQETVERADLSGSGSEILVADSGIESDVSTITARKVKDRNPDVVLTPHDLDMRSKVITPLDILLTASRISVITYTHKQNKDQRHKVKLAETPDLTKSASGKHTFIKLDVPDSTDTTQLSVDPFLYVYISQPHTVLSCHQSQQKFEMSCYDVLVKGSSLQSVHLDMKAIPETTDFNVYWFETRPGKPHPKTGIPPSLYTLKVEDFFIGPASIHLRLDRPFKMNFSLDKIDHVKHFISEIVPQTKSCERPPRTEKTTTEHAPDPFQAILSKVSKFDLYTDQVIVAMETGDKNHGITGSLDWLSLETNFNHNKIGKTMEVYINMHLKNATVKTVFDKLSRTLVQPFGITIETDIQLYSDIDEDVTTPRSVVTLTTGLLSVLIGQEHIMCFDTILKELAYGISSKCDPGEIIFCNKDKDGNSHMTWCYHQPRVVSLVKFTPIPFNVPVKQMTEEYDEEQLMTEEYDEEQLIPCCLQYYDPATHNFINYIDFELSENEETSLLFPEIKADNARDITVAYLWRVVVYQGFIENSEQHKNDESTQAILPISLAAAMRVDSCYISTLVPVTQICLSCPVIEVRLQNHPQHMGQVQHEQLVITNTGFRLKECTRKLKPFIFDDTSIVDEEFAVVTLKNLMITGHQLVGDLARICMQVSSNVGLSVVEMKHLTVHQVIPLTDVYCDVNFLQHLKPPALESNFNVGPLSLSVGQGIVHTLNCAVNSFSKITKPSKDRMVYSQYVICNDTSHTVRFGQVGTEENILLHSRQMNCYSWRSQKTKQELHMCLDGKIWKWSEAFDLDTIGPVVRVVKTIDRWYTVLIQIKQLSNSQKQIIIKGQFSLANRLSCDLDIEMHSPSLESGKVADVLPG</sequence>
<reference evidence="3 4" key="1">
    <citation type="submission" date="2020-06" db="EMBL/GenBank/DDBJ databases">
        <authorList>
            <person name="Li R."/>
            <person name="Bekaert M."/>
        </authorList>
    </citation>
    <scope>NUCLEOTIDE SEQUENCE [LARGE SCALE GENOMIC DNA]</scope>
    <source>
        <strain evidence="4">wild</strain>
    </source>
</reference>
<evidence type="ECO:0000313" key="3">
    <source>
        <dbReference type="EMBL" id="CAC5371343.1"/>
    </source>
</evidence>
<accession>A0A6J8ANU9</accession>
<dbReference type="EMBL" id="CACVKT020001754">
    <property type="protein sequence ID" value="CAC5371343.1"/>
    <property type="molecule type" value="Genomic_DNA"/>
</dbReference>
<dbReference type="InterPro" id="IPR009543">
    <property type="entry name" value="VPS13_VAB"/>
</dbReference>
<feature type="region of interest" description="Disordered" evidence="1">
    <location>
        <begin position="611"/>
        <end position="636"/>
    </location>
</feature>
<proteinExistence type="predicted"/>
<dbReference type="Proteomes" id="UP000507470">
    <property type="component" value="Unassembled WGS sequence"/>
</dbReference>
<dbReference type="Pfam" id="PF25036">
    <property type="entry name" value="VPS13_VAB"/>
    <property type="match status" value="1"/>
</dbReference>
<protein>
    <submittedName>
        <fullName evidence="3">VPS13B</fullName>
    </submittedName>
</protein>